<gene>
    <name evidence="1" type="ORF">AVEN_57323_1</name>
</gene>
<name>A0A4Y2INT1_ARAVE</name>
<evidence type="ECO:0000313" key="2">
    <source>
        <dbReference type="Proteomes" id="UP000499080"/>
    </source>
</evidence>
<organism evidence="1 2">
    <name type="scientific">Araneus ventricosus</name>
    <name type="common">Orbweaver spider</name>
    <name type="synonym">Epeira ventricosa</name>
    <dbReference type="NCBI Taxonomy" id="182803"/>
    <lineage>
        <taxon>Eukaryota</taxon>
        <taxon>Metazoa</taxon>
        <taxon>Ecdysozoa</taxon>
        <taxon>Arthropoda</taxon>
        <taxon>Chelicerata</taxon>
        <taxon>Arachnida</taxon>
        <taxon>Araneae</taxon>
        <taxon>Araneomorphae</taxon>
        <taxon>Entelegynae</taxon>
        <taxon>Araneoidea</taxon>
        <taxon>Araneidae</taxon>
        <taxon>Araneus</taxon>
    </lineage>
</organism>
<dbReference type="AlphaFoldDB" id="A0A4Y2INT1"/>
<sequence length="101" mass="11506">MIQLAPYIVPKCFVADSQAHPNLKHLNSFDVPAAGGTNRSLFRRRTRAIRRPKMVWMSFRSTDLLIRLQGRQCQGLRPLDLLLHTRDGIFDIGNGCVSRFA</sequence>
<dbReference type="EMBL" id="BGPR01002824">
    <property type="protein sequence ID" value="GBM79483.1"/>
    <property type="molecule type" value="Genomic_DNA"/>
</dbReference>
<accession>A0A4Y2INT1</accession>
<dbReference type="Proteomes" id="UP000499080">
    <property type="component" value="Unassembled WGS sequence"/>
</dbReference>
<keyword evidence="2" id="KW-1185">Reference proteome</keyword>
<protein>
    <submittedName>
        <fullName evidence="1">Uncharacterized protein</fullName>
    </submittedName>
</protein>
<evidence type="ECO:0000313" key="1">
    <source>
        <dbReference type="EMBL" id="GBM79483.1"/>
    </source>
</evidence>
<comment type="caution">
    <text evidence="1">The sequence shown here is derived from an EMBL/GenBank/DDBJ whole genome shotgun (WGS) entry which is preliminary data.</text>
</comment>
<proteinExistence type="predicted"/>
<reference evidence="1 2" key="1">
    <citation type="journal article" date="2019" name="Sci. Rep.">
        <title>Orb-weaving spider Araneus ventricosus genome elucidates the spidroin gene catalogue.</title>
        <authorList>
            <person name="Kono N."/>
            <person name="Nakamura H."/>
            <person name="Ohtoshi R."/>
            <person name="Moran D.A.P."/>
            <person name="Shinohara A."/>
            <person name="Yoshida Y."/>
            <person name="Fujiwara M."/>
            <person name="Mori M."/>
            <person name="Tomita M."/>
            <person name="Arakawa K."/>
        </authorList>
    </citation>
    <scope>NUCLEOTIDE SEQUENCE [LARGE SCALE GENOMIC DNA]</scope>
</reference>